<sequence length="404" mass="44499">MICFLQSLFLGGLLYVLVSLHIPDIRNVANYQPSQATVLYDRYGRVVDRMFVENRTVIPLSAMSPHLPKAFVAAEDGRFFEHPGLDVVSVFRAAVNNFRKGGRGQGGSTITQQVAKSLLLSPEKTYVRKFKEAVLAWRIDRLLSKEEILYIYLNQIYLGEGAFGVEAAARTYFDKPASRLTLGECALLAGLPQAPSRYSLFNHLPRAVKRQKYVLNRMAADGYVSAGAAKNAYLAPVHLRKRQHVISSADNYYLQVVKKRARAVLGMPLQQAGAHIYSNLDSRMQVKAVGALRKGVRRSLERQKKSGRKGAIQPQGALVAIETASGRVRAVVGGIDFVKSPFDRATQARRPAGSTFKPFVYATALQKGWAPDSVIDDSPVSIRGEMENCGSRATIPENIMAGLT</sequence>
<dbReference type="GO" id="GO:0008955">
    <property type="term" value="F:peptidoglycan glycosyltransferase activity"/>
    <property type="evidence" value="ECO:0007669"/>
    <property type="project" value="UniProtKB-EC"/>
</dbReference>
<evidence type="ECO:0000256" key="10">
    <source>
        <dbReference type="ARBA" id="ARBA00023316"/>
    </source>
</evidence>
<evidence type="ECO:0000313" key="16">
    <source>
        <dbReference type="Proteomes" id="UP000826725"/>
    </source>
</evidence>
<evidence type="ECO:0000256" key="5">
    <source>
        <dbReference type="ARBA" id="ARBA00022679"/>
    </source>
</evidence>
<evidence type="ECO:0000256" key="7">
    <source>
        <dbReference type="ARBA" id="ARBA00022960"/>
    </source>
</evidence>
<accession>A0A8D5JRP0</accession>
<keyword evidence="8" id="KW-0573">Peptidoglycan synthesis</keyword>
<dbReference type="GO" id="GO:0030288">
    <property type="term" value="C:outer membrane-bounded periplasmic space"/>
    <property type="evidence" value="ECO:0007669"/>
    <property type="project" value="TreeGrafter"/>
</dbReference>
<reference evidence="15" key="1">
    <citation type="submission" date="2020-09" db="EMBL/GenBank/DDBJ databases">
        <title>Desulfogranum mesoprofundum gen. nov., sp. nov., a novel mesophilic, sulfate-reducing chemolithoautotroph isolated from a deep-sea hydrothermal vent chimney in the Suiyo Seamount.</title>
        <authorList>
            <person name="Hashimoto Y."/>
            <person name="Nakagawa S."/>
        </authorList>
    </citation>
    <scope>NUCLEOTIDE SEQUENCE</scope>
    <source>
        <strain evidence="15">KT2</strain>
    </source>
</reference>
<evidence type="ECO:0000256" key="8">
    <source>
        <dbReference type="ARBA" id="ARBA00022984"/>
    </source>
</evidence>
<comment type="catalytic activity">
    <reaction evidence="11">
        <text>Preferential cleavage: (Ac)2-L-Lys-D-Ala-|-D-Ala. Also transpeptidation of peptidyl-alanyl moieties that are N-acyl substituents of D-alanine.</text>
        <dbReference type="EC" id="3.4.16.4"/>
    </reaction>
</comment>
<evidence type="ECO:0000256" key="12">
    <source>
        <dbReference type="ARBA" id="ARBA00049902"/>
    </source>
</evidence>
<evidence type="ECO:0000256" key="4">
    <source>
        <dbReference type="ARBA" id="ARBA00022645"/>
    </source>
</evidence>
<dbReference type="AlphaFoldDB" id="A0A8D5JRP0"/>
<evidence type="ECO:0008006" key="17">
    <source>
        <dbReference type="Google" id="ProtNLM"/>
    </source>
</evidence>
<feature type="domain" description="Glycosyl transferase family 51" evidence="14">
    <location>
        <begin position="47"/>
        <end position="218"/>
    </location>
</feature>
<keyword evidence="7" id="KW-0133">Cell shape</keyword>
<keyword evidence="16" id="KW-1185">Reference proteome</keyword>
<protein>
    <recommendedName>
        <fullName evidence="17">Penicillin-insensitive transglycosylase</fullName>
    </recommendedName>
</protein>
<dbReference type="Pfam" id="PF00905">
    <property type="entry name" value="Transpeptidase"/>
    <property type="match status" value="1"/>
</dbReference>
<evidence type="ECO:0000256" key="9">
    <source>
        <dbReference type="ARBA" id="ARBA00023268"/>
    </source>
</evidence>
<evidence type="ECO:0000256" key="2">
    <source>
        <dbReference type="ARBA" id="ARBA00007090"/>
    </source>
</evidence>
<dbReference type="InterPro" id="IPR050396">
    <property type="entry name" value="Glycosyltr_51/Transpeptidase"/>
</dbReference>
<dbReference type="GO" id="GO:0009002">
    <property type="term" value="F:serine-type D-Ala-D-Ala carboxypeptidase activity"/>
    <property type="evidence" value="ECO:0007669"/>
    <property type="project" value="UniProtKB-EC"/>
</dbReference>
<dbReference type="InterPro" id="IPR001264">
    <property type="entry name" value="Glyco_trans_51"/>
</dbReference>
<dbReference type="GO" id="GO:0071555">
    <property type="term" value="P:cell wall organization"/>
    <property type="evidence" value="ECO:0007669"/>
    <property type="project" value="UniProtKB-KW"/>
</dbReference>
<evidence type="ECO:0000259" key="14">
    <source>
        <dbReference type="Pfam" id="PF00912"/>
    </source>
</evidence>
<evidence type="ECO:0000256" key="3">
    <source>
        <dbReference type="ARBA" id="ARBA00007739"/>
    </source>
</evidence>
<keyword evidence="4" id="KW-0645">Protease</keyword>
<keyword evidence="5" id="KW-0808">Transferase</keyword>
<name>A0A8D5JRP0_9BACT</name>
<dbReference type="UniPathway" id="UPA00219"/>
<dbReference type="PANTHER" id="PTHR32282:SF33">
    <property type="entry name" value="PEPTIDOGLYCAN GLYCOSYLTRANSFERASE"/>
    <property type="match status" value="1"/>
</dbReference>
<dbReference type="GO" id="GO:0008658">
    <property type="term" value="F:penicillin binding"/>
    <property type="evidence" value="ECO:0007669"/>
    <property type="project" value="InterPro"/>
</dbReference>
<proteinExistence type="inferred from homology"/>
<dbReference type="KEGG" id="dbk:DGMP_19440"/>
<evidence type="ECO:0000256" key="1">
    <source>
        <dbReference type="ARBA" id="ARBA00004752"/>
    </source>
</evidence>
<evidence type="ECO:0000256" key="6">
    <source>
        <dbReference type="ARBA" id="ARBA00022801"/>
    </source>
</evidence>
<keyword evidence="6" id="KW-0378">Hydrolase</keyword>
<gene>
    <name evidence="15" type="ORF">DGMP_19440</name>
</gene>
<comment type="similarity">
    <text evidence="2">In the C-terminal section; belongs to the transpeptidase family.</text>
</comment>
<dbReference type="InterPro" id="IPR001460">
    <property type="entry name" value="PCN-bd_Tpept"/>
</dbReference>
<dbReference type="EMBL" id="AP024086">
    <property type="protein sequence ID" value="BCL61251.1"/>
    <property type="molecule type" value="Genomic_DNA"/>
</dbReference>
<dbReference type="FunFam" id="1.10.3810.10:FF:000001">
    <property type="entry name" value="Penicillin-binding protein 1A"/>
    <property type="match status" value="1"/>
</dbReference>
<comment type="catalytic activity">
    <reaction evidence="12">
        <text>[GlcNAc-(1-&gt;4)-Mur2Ac(oyl-L-Ala-gamma-D-Glu-L-Lys-D-Ala-D-Ala)](n)-di-trans,octa-cis-undecaprenyl diphosphate + beta-D-GlcNAc-(1-&gt;4)-Mur2Ac(oyl-L-Ala-gamma-D-Glu-L-Lys-D-Ala-D-Ala)-di-trans,octa-cis-undecaprenyl diphosphate = [GlcNAc-(1-&gt;4)-Mur2Ac(oyl-L-Ala-gamma-D-Glu-L-Lys-D-Ala-D-Ala)](n+1)-di-trans,octa-cis-undecaprenyl diphosphate + di-trans,octa-cis-undecaprenyl diphosphate + H(+)</text>
        <dbReference type="Rhea" id="RHEA:23708"/>
        <dbReference type="Rhea" id="RHEA-COMP:9602"/>
        <dbReference type="Rhea" id="RHEA-COMP:9603"/>
        <dbReference type="ChEBI" id="CHEBI:15378"/>
        <dbReference type="ChEBI" id="CHEBI:58405"/>
        <dbReference type="ChEBI" id="CHEBI:60033"/>
        <dbReference type="ChEBI" id="CHEBI:78435"/>
        <dbReference type="EC" id="2.4.99.28"/>
    </reaction>
</comment>
<evidence type="ECO:0000313" key="15">
    <source>
        <dbReference type="EMBL" id="BCL61251.1"/>
    </source>
</evidence>
<dbReference type="Proteomes" id="UP000826725">
    <property type="component" value="Chromosome"/>
</dbReference>
<dbReference type="GO" id="GO:0008360">
    <property type="term" value="P:regulation of cell shape"/>
    <property type="evidence" value="ECO:0007669"/>
    <property type="project" value="UniProtKB-KW"/>
</dbReference>
<organism evidence="15 16">
    <name type="scientific">Desulfomarina profundi</name>
    <dbReference type="NCBI Taxonomy" id="2772557"/>
    <lineage>
        <taxon>Bacteria</taxon>
        <taxon>Pseudomonadati</taxon>
        <taxon>Thermodesulfobacteriota</taxon>
        <taxon>Desulfobulbia</taxon>
        <taxon>Desulfobulbales</taxon>
        <taxon>Desulfobulbaceae</taxon>
        <taxon>Desulfomarina</taxon>
    </lineage>
</organism>
<feature type="domain" description="Penicillin-binding protein transpeptidase" evidence="13">
    <location>
        <begin position="316"/>
        <end position="384"/>
    </location>
</feature>
<evidence type="ECO:0000259" key="13">
    <source>
        <dbReference type="Pfam" id="PF00905"/>
    </source>
</evidence>
<dbReference type="GO" id="GO:0009252">
    <property type="term" value="P:peptidoglycan biosynthetic process"/>
    <property type="evidence" value="ECO:0007669"/>
    <property type="project" value="UniProtKB-UniPathway"/>
</dbReference>
<comment type="similarity">
    <text evidence="3">In the N-terminal section; belongs to the glycosyltransferase 51 family.</text>
</comment>
<keyword evidence="4" id="KW-0121">Carboxypeptidase</keyword>
<evidence type="ECO:0000256" key="11">
    <source>
        <dbReference type="ARBA" id="ARBA00034000"/>
    </source>
</evidence>
<keyword evidence="10" id="KW-0961">Cell wall biogenesis/degradation</keyword>
<comment type="pathway">
    <text evidence="1">Cell wall biogenesis; peptidoglycan biosynthesis.</text>
</comment>
<dbReference type="PANTHER" id="PTHR32282">
    <property type="entry name" value="BINDING PROTEIN TRANSPEPTIDASE, PUTATIVE-RELATED"/>
    <property type="match status" value="1"/>
</dbReference>
<dbReference type="Pfam" id="PF00912">
    <property type="entry name" value="Transgly"/>
    <property type="match status" value="1"/>
</dbReference>
<keyword evidence="9" id="KW-0511">Multifunctional enzyme</keyword>